<evidence type="ECO:0000313" key="7">
    <source>
        <dbReference type="EMBL" id="CAB3993438.1"/>
    </source>
</evidence>
<dbReference type="AlphaFoldDB" id="A0A6S7GN37"/>
<reference evidence="7" key="1">
    <citation type="submission" date="2020-04" db="EMBL/GenBank/DDBJ databases">
        <authorList>
            <person name="Alioto T."/>
            <person name="Alioto T."/>
            <person name="Gomez Garrido J."/>
        </authorList>
    </citation>
    <scope>NUCLEOTIDE SEQUENCE</scope>
    <source>
        <strain evidence="7">A484AB</strain>
    </source>
</reference>
<evidence type="ECO:0000256" key="6">
    <source>
        <dbReference type="ARBA" id="ARBA00023303"/>
    </source>
</evidence>
<name>A0A6S7GN37_PARCT</name>
<dbReference type="GO" id="GO:1902495">
    <property type="term" value="C:transmembrane transporter complex"/>
    <property type="evidence" value="ECO:0007669"/>
    <property type="project" value="TreeGrafter"/>
</dbReference>
<evidence type="ECO:0000256" key="5">
    <source>
        <dbReference type="ARBA" id="ARBA00023180"/>
    </source>
</evidence>
<protein>
    <submittedName>
        <fullName evidence="7">Uncharacterized protein</fullName>
    </submittedName>
</protein>
<dbReference type="GO" id="GO:0022857">
    <property type="term" value="F:transmembrane transporter activity"/>
    <property type="evidence" value="ECO:0007669"/>
    <property type="project" value="TreeGrafter"/>
</dbReference>
<dbReference type="GO" id="GO:0034220">
    <property type="term" value="P:monoatomic ion transmembrane transport"/>
    <property type="evidence" value="ECO:0007669"/>
    <property type="project" value="UniProtKB-KW"/>
</dbReference>
<keyword evidence="4" id="KW-0406">Ion transport</keyword>
<evidence type="ECO:0000256" key="2">
    <source>
        <dbReference type="ARBA" id="ARBA00022737"/>
    </source>
</evidence>
<evidence type="ECO:0000256" key="4">
    <source>
        <dbReference type="ARBA" id="ARBA00023065"/>
    </source>
</evidence>
<sequence length="216" mass="24372">MTSTVMMIGEIGYRETLIDTSGTSLLPFPVLSFVIFAIFVVTMAILLANLLIGLAVGDIDGVQSNANMSLMAMLVDYVTEIEEKLPMFIQKRLYQPRLVEKPNTPIPRKVKIFKRLLWEITGDPSCESQQAVQEVLKNRFQKAKFEDSQKISRIEARLNEQQRAIKQLKKLAQSQTKLLQDLTASLGLGTGNEQNATIIDGLSTEYGFRSRHTWLH</sequence>
<accession>A0A6S7GN37</accession>
<evidence type="ECO:0000313" key="8">
    <source>
        <dbReference type="Proteomes" id="UP001152795"/>
    </source>
</evidence>
<organism evidence="7 8">
    <name type="scientific">Paramuricea clavata</name>
    <name type="common">Red gorgonian</name>
    <name type="synonym">Violescent sea-whip</name>
    <dbReference type="NCBI Taxonomy" id="317549"/>
    <lineage>
        <taxon>Eukaryota</taxon>
        <taxon>Metazoa</taxon>
        <taxon>Cnidaria</taxon>
        <taxon>Anthozoa</taxon>
        <taxon>Octocorallia</taxon>
        <taxon>Malacalcyonacea</taxon>
        <taxon>Plexauridae</taxon>
        <taxon>Paramuricea</taxon>
    </lineage>
</organism>
<keyword evidence="6" id="KW-0407">Ion channel</keyword>
<proteinExistence type="predicted"/>
<keyword evidence="2" id="KW-0677">Repeat</keyword>
<dbReference type="PANTHER" id="PTHR47143:SF1">
    <property type="entry name" value="ION_TRANS DOMAIN-CONTAINING PROTEIN"/>
    <property type="match status" value="1"/>
</dbReference>
<keyword evidence="5" id="KW-0325">Glycoprotein</keyword>
<evidence type="ECO:0000256" key="1">
    <source>
        <dbReference type="ARBA" id="ARBA00022448"/>
    </source>
</evidence>
<evidence type="ECO:0000256" key="3">
    <source>
        <dbReference type="ARBA" id="ARBA00023043"/>
    </source>
</evidence>
<comment type="caution">
    <text evidence="7">The sequence shown here is derived from an EMBL/GenBank/DDBJ whole genome shotgun (WGS) entry which is preliminary data.</text>
</comment>
<dbReference type="OrthoDB" id="1661883at2759"/>
<dbReference type="PANTHER" id="PTHR47143">
    <property type="entry name" value="TRANSIENT RECEPTOR POTENTIAL CATION CHANNEL PROTEIN PAINLESS"/>
    <property type="match status" value="1"/>
</dbReference>
<dbReference type="InterPro" id="IPR052076">
    <property type="entry name" value="TRP_cation_channel"/>
</dbReference>
<dbReference type="Proteomes" id="UP001152795">
    <property type="component" value="Unassembled WGS sequence"/>
</dbReference>
<gene>
    <name evidence="7" type="ORF">PACLA_8A054362</name>
</gene>
<keyword evidence="8" id="KW-1185">Reference proteome</keyword>
<keyword evidence="1" id="KW-0813">Transport</keyword>
<dbReference type="EMBL" id="CACRXK020002261">
    <property type="protein sequence ID" value="CAB3993438.1"/>
    <property type="molecule type" value="Genomic_DNA"/>
</dbReference>
<keyword evidence="3" id="KW-0040">ANK repeat</keyword>